<evidence type="ECO:0000256" key="2">
    <source>
        <dbReference type="ARBA" id="ARBA00023015"/>
    </source>
</evidence>
<dbReference type="RefSeq" id="WP_233051539.1">
    <property type="nucleotide sequence ID" value="NZ_JAIMJA010000003.1"/>
</dbReference>
<evidence type="ECO:0000256" key="4">
    <source>
        <dbReference type="ARBA" id="ARBA00023163"/>
    </source>
</evidence>
<dbReference type="InterPro" id="IPR000847">
    <property type="entry name" value="LysR_HTH_N"/>
</dbReference>
<reference evidence="6 7" key="1">
    <citation type="journal article" date="2022" name="Environ. Microbiol. Rep.">
        <title>Eco-phylogenetic analyses reveal divergent evolution of vitamin B12 metabolism in the marine bacterial family 'Psychromonadaceae'.</title>
        <authorList>
            <person name="Jin X."/>
            <person name="Yang Y."/>
            <person name="Cao H."/>
            <person name="Gao B."/>
            <person name="Zhao Z."/>
        </authorList>
    </citation>
    <scope>NUCLEOTIDE SEQUENCE [LARGE SCALE GENOMIC DNA]</scope>
    <source>
        <strain evidence="6 7">MKS20</strain>
    </source>
</reference>
<name>A0ABS8W4R2_9GAMM</name>
<gene>
    <name evidence="6" type="ORF">K6Y31_03900</name>
</gene>
<keyword evidence="4" id="KW-0804">Transcription</keyword>
<organism evidence="6 7">
    <name type="scientific">Motilimonas cestriensis</name>
    <dbReference type="NCBI Taxonomy" id="2742685"/>
    <lineage>
        <taxon>Bacteria</taxon>
        <taxon>Pseudomonadati</taxon>
        <taxon>Pseudomonadota</taxon>
        <taxon>Gammaproteobacteria</taxon>
        <taxon>Alteromonadales</taxon>
        <taxon>Alteromonadales genera incertae sedis</taxon>
        <taxon>Motilimonas</taxon>
    </lineage>
</organism>
<dbReference type="PANTHER" id="PTHR30126">
    <property type="entry name" value="HTH-TYPE TRANSCRIPTIONAL REGULATOR"/>
    <property type="match status" value="1"/>
</dbReference>
<proteinExistence type="inferred from homology"/>
<accession>A0ABS8W4R2</accession>
<dbReference type="PANTHER" id="PTHR30126:SF18">
    <property type="entry name" value="LYSR FAMILY TRANSCRIPTIONAL REGULATOR"/>
    <property type="match status" value="1"/>
</dbReference>
<evidence type="ECO:0000313" key="6">
    <source>
        <dbReference type="EMBL" id="MCE2593956.1"/>
    </source>
</evidence>
<keyword evidence="7" id="KW-1185">Reference proteome</keyword>
<dbReference type="PROSITE" id="PS50931">
    <property type="entry name" value="HTH_LYSR"/>
    <property type="match status" value="1"/>
</dbReference>
<dbReference type="SUPFAM" id="SSF53850">
    <property type="entry name" value="Periplasmic binding protein-like II"/>
    <property type="match status" value="1"/>
</dbReference>
<dbReference type="Pfam" id="PF00126">
    <property type="entry name" value="HTH_1"/>
    <property type="match status" value="1"/>
</dbReference>
<evidence type="ECO:0000256" key="1">
    <source>
        <dbReference type="ARBA" id="ARBA00009437"/>
    </source>
</evidence>
<keyword evidence="2" id="KW-0805">Transcription regulation</keyword>
<dbReference type="EMBL" id="JAIMJA010000003">
    <property type="protein sequence ID" value="MCE2593956.1"/>
    <property type="molecule type" value="Genomic_DNA"/>
</dbReference>
<keyword evidence="3" id="KW-0238">DNA-binding</keyword>
<comment type="similarity">
    <text evidence="1">Belongs to the LysR transcriptional regulatory family.</text>
</comment>
<protein>
    <submittedName>
        <fullName evidence="6">LysR family transcriptional regulator</fullName>
    </submittedName>
</protein>
<dbReference type="Proteomes" id="UP001201273">
    <property type="component" value="Unassembled WGS sequence"/>
</dbReference>
<dbReference type="InterPro" id="IPR005119">
    <property type="entry name" value="LysR_subst-bd"/>
</dbReference>
<dbReference type="InterPro" id="IPR036388">
    <property type="entry name" value="WH-like_DNA-bd_sf"/>
</dbReference>
<evidence type="ECO:0000259" key="5">
    <source>
        <dbReference type="PROSITE" id="PS50931"/>
    </source>
</evidence>
<dbReference type="Pfam" id="PF03466">
    <property type="entry name" value="LysR_substrate"/>
    <property type="match status" value="1"/>
</dbReference>
<comment type="caution">
    <text evidence="6">The sequence shown here is derived from an EMBL/GenBank/DDBJ whole genome shotgun (WGS) entry which is preliminary data.</text>
</comment>
<dbReference type="Gene3D" id="1.10.10.10">
    <property type="entry name" value="Winged helix-like DNA-binding domain superfamily/Winged helix DNA-binding domain"/>
    <property type="match status" value="1"/>
</dbReference>
<sequence>MTLSRDTLKTIHVIAQSGSFAVAANRLNRVPSAISYLVKKMEEELGFSLFDRSNRQVRLTPAGQYFVEHSQWMLDSYEELLRNTSMVSSGVDTSFCIAINNVINRDGLIDFVEQLNQQFPSTQIELKTEVYNGCWDALFDRRADLVIGAPHSAPKIEGIIHHAIGAIEWDFIVAQSHPLASQIDVLTAEQLRYYPAILVKDTSQHISPKNTWSLAGQKIIYASDLSTAIKMMERGVGIGYVPHHRIKEQLDRGSIIKKAIVEHKQPTQLFYAWHAHRESPVLNWCGEYLMRPENKGLWCL</sequence>
<dbReference type="Gene3D" id="3.40.190.290">
    <property type="match status" value="1"/>
</dbReference>
<dbReference type="InterPro" id="IPR036390">
    <property type="entry name" value="WH_DNA-bd_sf"/>
</dbReference>
<evidence type="ECO:0000256" key="3">
    <source>
        <dbReference type="ARBA" id="ARBA00023125"/>
    </source>
</evidence>
<feature type="domain" description="HTH lysR-type" evidence="5">
    <location>
        <begin position="1"/>
        <end position="60"/>
    </location>
</feature>
<evidence type="ECO:0000313" key="7">
    <source>
        <dbReference type="Proteomes" id="UP001201273"/>
    </source>
</evidence>
<dbReference type="SUPFAM" id="SSF46785">
    <property type="entry name" value="Winged helix' DNA-binding domain"/>
    <property type="match status" value="1"/>
</dbReference>